<feature type="transmembrane region" description="Helical" evidence="1">
    <location>
        <begin position="99"/>
        <end position="120"/>
    </location>
</feature>
<protein>
    <submittedName>
        <fullName evidence="2">Uncharacterized protein</fullName>
    </submittedName>
</protein>
<accession>A0A8H9N1U6</accession>
<comment type="caution">
    <text evidence="2">The sequence shown here is derived from an EMBL/GenBank/DDBJ whole genome shotgun (WGS) entry which is preliminary data.</text>
</comment>
<dbReference type="AlphaFoldDB" id="A0A8H9N1U6"/>
<reference evidence="2" key="2">
    <citation type="submission" date="2019-01" db="EMBL/GenBank/DDBJ databases">
        <authorList>
            <consortium name="NCBI Pathogen Detection Project"/>
        </authorList>
    </citation>
    <scope>NUCLEOTIDE SEQUENCE</scope>
    <source>
        <strain evidence="2">BCW_3452</strain>
    </source>
</reference>
<feature type="transmembrane region" description="Helical" evidence="1">
    <location>
        <begin position="73"/>
        <end position="93"/>
    </location>
</feature>
<feature type="transmembrane region" description="Helical" evidence="1">
    <location>
        <begin position="39"/>
        <end position="61"/>
    </location>
</feature>
<dbReference type="EMBL" id="DACRBY010000020">
    <property type="protein sequence ID" value="HAS8541248.1"/>
    <property type="molecule type" value="Genomic_DNA"/>
</dbReference>
<sequence length="126" mass="14215">MLNQLLKAKEDNERLRFHLAISSSVILLLSVTIHLIKPLAIHDLITAALTFSVGICCFLWLRACRYSVDAVKAGFYASILQIAFLIRCAPVVVSYDSELVFMLMSSGAFLAYLLTTCWWLSKVYHK</sequence>
<feature type="transmembrane region" description="Helical" evidence="1">
    <location>
        <begin position="15"/>
        <end position="33"/>
    </location>
</feature>
<evidence type="ECO:0000256" key="1">
    <source>
        <dbReference type="SAM" id="Phobius"/>
    </source>
</evidence>
<reference evidence="2" key="1">
    <citation type="journal article" date="2018" name="Genome Biol.">
        <title>SKESA: strategic k-mer extension for scrupulous assemblies.</title>
        <authorList>
            <person name="Souvorov A."/>
            <person name="Agarwala R."/>
            <person name="Lipman D.J."/>
        </authorList>
    </citation>
    <scope>NUCLEOTIDE SEQUENCE</scope>
    <source>
        <strain evidence="2">BCW_3452</strain>
    </source>
</reference>
<gene>
    <name evidence="2" type="ORF">I7730_15810</name>
</gene>
<keyword evidence="1" id="KW-0812">Transmembrane</keyword>
<keyword evidence="1" id="KW-1133">Transmembrane helix</keyword>
<keyword evidence="1" id="KW-0472">Membrane</keyword>
<evidence type="ECO:0000313" key="2">
    <source>
        <dbReference type="EMBL" id="HAS8541248.1"/>
    </source>
</evidence>
<proteinExistence type="predicted"/>
<name>A0A8H9N1U6_VIBVL</name>
<organism evidence="2">
    <name type="scientific">Vibrio vulnificus</name>
    <dbReference type="NCBI Taxonomy" id="672"/>
    <lineage>
        <taxon>Bacteria</taxon>
        <taxon>Pseudomonadati</taxon>
        <taxon>Pseudomonadota</taxon>
        <taxon>Gammaproteobacteria</taxon>
        <taxon>Vibrionales</taxon>
        <taxon>Vibrionaceae</taxon>
        <taxon>Vibrio</taxon>
    </lineage>
</organism>
<dbReference type="Proteomes" id="UP000863257">
    <property type="component" value="Unassembled WGS sequence"/>
</dbReference>